<keyword evidence="1" id="KW-1133">Transmembrane helix</keyword>
<dbReference type="Proteomes" id="UP000435649">
    <property type="component" value="Unassembled WGS sequence"/>
</dbReference>
<comment type="caution">
    <text evidence="2">The sequence shown here is derived from an EMBL/GenBank/DDBJ whole genome shotgun (WGS) entry which is preliminary data.</text>
</comment>
<evidence type="ECO:0000256" key="1">
    <source>
        <dbReference type="SAM" id="Phobius"/>
    </source>
</evidence>
<sequence>MSTLIKFFKIAAILSDGLHFFVWILWLAVCASGLLKLHDINPELAGWHLGVFYGLPAVMMALLVYDALRLWLADEKHRMLWLSMLIRTFSVIMLIVVAGILLGPAFRRIYYGDF</sequence>
<protein>
    <submittedName>
        <fullName evidence="2">Uncharacterized protein</fullName>
    </submittedName>
</protein>
<feature type="transmembrane region" description="Helical" evidence="1">
    <location>
        <begin position="12"/>
        <end position="35"/>
    </location>
</feature>
<dbReference type="EMBL" id="VUNS01000027">
    <property type="protein sequence ID" value="MST98993.1"/>
    <property type="molecule type" value="Genomic_DNA"/>
</dbReference>
<feature type="transmembrane region" description="Helical" evidence="1">
    <location>
        <begin position="47"/>
        <end position="68"/>
    </location>
</feature>
<evidence type="ECO:0000313" key="2">
    <source>
        <dbReference type="EMBL" id="MST98993.1"/>
    </source>
</evidence>
<accession>A0A844G781</accession>
<evidence type="ECO:0000313" key="3">
    <source>
        <dbReference type="Proteomes" id="UP000435649"/>
    </source>
</evidence>
<keyword evidence="1" id="KW-0812">Transmembrane</keyword>
<keyword evidence="1" id="KW-0472">Membrane</keyword>
<keyword evidence="3" id="KW-1185">Reference proteome</keyword>
<organism evidence="2 3">
    <name type="scientific">Victivallis lenta</name>
    <dbReference type="NCBI Taxonomy" id="2606640"/>
    <lineage>
        <taxon>Bacteria</taxon>
        <taxon>Pseudomonadati</taxon>
        <taxon>Lentisphaerota</taxon>
        <taxon>Lentisphaeria</taxon>
        <taxon>Victivallales</taxon>
        <taxon>Victivallaceae</taxon>
        <taxon>Victivallis</taxon>
    </lineage>
</organism>
<dbReference type="AlphaFoldDB" id="A0A844G781"/>
<gene>
    <name evidence="2" type="ORF">FYJ85_18315</name>
</gene>
<feature type="transmembrane region" description="Helical" evidence="1">
    <location>
        <begin position="80"/>
        <end position="106"/>
    </location>
</feature>
<name>A0A844G781_9BACT</name>
<dbReference type="RefSeq" id="WP_106054293.1">
    <property type="nucleotide sequence ID" value="NZ_CALXOB010000055.1"/>
</dbReference>
<reference evidence="2 3" key="1">
    <citation type="submission" date="2019-08" db="EMBL/GenBank/DDBJ databases">
        <title>In-depth cultivation of the pig gut microbiome towards novel bacterial diversity and tailored functional studies.</title>
        <authorList>
            <person name="Wylensek D."/>
            <person name="Hitch T.C.A."/>
            <person name="Clavel T."/>
        </authorList>
    </citation>
    <scope>NUCLEOTIDE SEQUENCE [LARGE SCALE GENOMIC DNA]</scope>
    <source>
        <strain evidence="2 3">BBE-744-WT-12</strain>
    </source>
</reference>
<proteinExistence type="predicted"/>